<gene>
    <name evidence="1" type="ORF">HNR38_001677</name>
</gene>
<evidence type="ECO:0000313" key="1">
    <source>
        <dbReference type="EMBL" id="MBB5321188.1"/>
    </source>
</evidence>
<dbReference type="Proteomes" id="UP000591735">
    <property type="component" value="Unassembled WGS sequence"/>
</dbReference>
<sequence>MRLDLPNSTRVIDLIRLANAQGKRLVWKRDGLRYRPHMEAANDQHPVVTRLRPRLRVVDSKKP</sequence>
<organism evidence="1 2">
    <name type="scientific">Marinobacter oulmenensis</name>
    <dbReference type="NCBI Taxonomy" id="643747"/>
    <lineage>
        <taxon>Bacteria</taxon>
        <taxon>Pseudomonadati</taxon>
        <taxon>Pseudomonadota</taxon>
        <taxon>Gammaproteobacteria</taxon>
        <taxon>Pseudomonadales</taxon>
        <taxon>Marinobacteraceae</taxon>
        <taxon>Marinobacter</taxon>
    </lineage>
</organism>
<reference evidence="1 2" key="1">
    <citation type="submission" date="2020-08" db="EMBL/GenBank/DDBJ databases">
        <title>Genomic Encyclopedia of Type Strains, Phase IV (KMG-IV): sequencing the most valuable type-strain genomes for metagenomic binning, comparative biology and taxonomic classification.</title>
        <authorList>
            <person name="Goeker M."/>
        </authorList>
    </citation>
    <scope>NUCLEOTIDE SEQUENCE [LARGE SCALE GENOMIC DNA]</scope>
    <source>
        <strain evidence="1 2">DSM 22359</strain>
    </source>
</reference>
<dbReference type="AlphaFoldDB" id="A0A840UKC5"/>
<keyword evidence="2" id="KW-1185">Reference proteome</keyword>
<protein>
    <submittedName>
        <fullName evidence="1">Uncharacterized protein</fullName>
    </submittedName>
</protein>
<name>A0A840UKC5_9GAMM</name>
<comment type="caution">
    <text evidence="1">The sequence shown here is derived from an EMBL/GenBank/DDBJ whole genome shotgun (WGS) entry which is preliminary data.</text>
</comment>
<accession>A0A840UKC5</accession>
<dbReference type="EMBL" id="JACHFE010000004">
    <property type="protein sequence ID" value="MBB5321188.1"/>
    <property type="molecule type" value="Genomic_DNA"/>
</dbReference>
<evidence type="ECO:0000313" key="2">
    <source>
        <dbReference type="Proteomes" id="UP000591735"/>
    </source>
</evidence>
<dbReference type="RefSeq" id="WP_183702123.1">
    <property type="nucleotide sequence ID" value="NZ_JACHFE010000004.1"/>
</dbReference>
<proteinExistence type="predicted"/>